<dbReference type="InterPro" id="IPR003423">
    <property type="entry name" value="OMP_efflux"/>
</dbReference>
<dbReference type="AlphaFoldDB" id="X1KXY9"/>
<dbReference type="InterPro" id="IPR010131">
    <property type="entry name" value="MdtP/NodT-like"/>
</dbReference>
<dbReference type="SUPFAM" id="SSF56954">
    <property type="entry name" value="Outer membrane efflux proteins (OEP)"/>
    <property type="match status" value="1"/>
</dbReference>
<sequence length="205" mass="22769">MLIGQPPRAELELPAASLPTVEELPTTGLPAELLRRRPDVQAAQLRLAAADLRTAVAAAELLPALRLTGGAGYQSGQLHDLFRDGLWGIAAGLAAPLFEGGRLRAEVERAEAVVAERLSEYEQVVLLAFREVEDALVQEARQREFLTSLDEQVRLARSTLQEAQQRYAHGLNDYLPVLTALQDLQRLQRRRLAAHRELVSFRIRL</sequence>
<proteinExistence type="predicted"/>
<dbReference type="PANTHER" id="PTHR30203">
    <property type="entry name" value="OUTER MEMBRANE CATION EFFLUX PROTEIN"/>
    <property type="match status" value="1"/>
</dbReference>
<dbReference type="EMBL" id="BARU01042618">
    <property type="protein sequence ID" value="GAH86843.1"/>
    <property type="molecule type" value="Genomic_DNA"/>
</dbReference>
<organism evidence="1">
    <name type="scientific">marine sediment metagenome</name>
    <dbReference type="NCBI Taxonomy" id="412755"/>
    <lineage>
        <taxon>unclassified sequences</taxon>
        <taxon>metagenomes</taxon>
        <taxon>ecological metagenomes</taxon>
    </lineage>
</organism>
<dbReference type="Gene3D" id="1.20.1600.10">
    <property type="entry name" value="Outer membrane efflux proteins (OEP)"/>
    <property type="match status" value="1"/>
</dbReference>
<dbReference type="Pfam" id="PF02321">
    <property type="entry name" value="OEP"/>
    <property type="match status" value="1"/>
</dbReference>
<feature type="non-terminal residue" evidence="1">
    <location>
        <position position="205"/>
    </location>
</feature>
<dbReference type="PANTHER" id="PTHR30203:SF33">
    <property type="entry name" value="BLR4455 PROTEIN"/>
    <property type="match status" value="1"/>
</dbReference>
<comment type="caution">
    <text evidence="1">The sequence shown here is derived from an EMBL/GenBank/DDBJ whole genome shotgun (WGS) entry which is preliminary data.</text>
</comment>
<accession>X1KXY9</accession>
<reference evidence="1" key="1">
    <citation type="journal article" date="2014" name="Front. Microbiol.">
        <title>High frequency of phylogenetically diverse reductive dehalogenase-homologous genes in deep subseafloor sedimentary metagenomes.</title>
        <authorList>
            <person name="Kawai M."/>
            <person name="Futagami T."/>
            <person name="Toyoda A."/>
            <person name="Takaki Y."/>
            <person name="Nishi S."/>
            <person name="Hori S."/>
            <person name="Arai W."/>
            <person name="Tsubouchi T."/>
            <person name="Morono Y."/>
            <person name="Uchiyama I."/>
            <person name="Ito T."/>
            <person name="Fujiyama A."/>
            <person name="Inagaki F."/>
            <person name="Takami H."/>
        </authorList>
    </citation>
    <scope>NUCLEOTIDE SEQUENCE</scope>
    <source>
        <strain evidence="1">Expedition CK06-06</strain>
    </source>
</reference>
<gene>
    <name evidence="1" type="ORF">S03H2_65449</name>
</gene>
<name>X1KXY9_9ZZZZ</name>
<dbReference type="GO" id="GO:0015562">
    <property type="term" value="F:efflux transmembrane transporter activity"/>
    <property type="evidence" value="ECO:0007669"/>
    <property type="project" value="InterPro"/>
</dbReference>
<protein>
    <submittedName>
        <fullName evidence="1">Uncharacterized protein</fullName>
    </submittedName>
</protein>
<evidence type="ECO:0000313" key="1">
    <source>
        <dbReference type="EMBL" id="GAH86843.1"/>
    </source>
</evidence>